<keyword evidence="2" id="KW-0238">DNA-binding</keyword>
<dbReference type="PROSITE" id="PS51071">
    <property type="entry name" value="HTH_RPIR"/>
    <property type="match status" value="1"/>
</dbReference>
<reference evidence="6 7" key="1">
    <citation type="submission" date="2017-05" db="EMBL/GenBank/DDBJ databases">
        <title>Vagococcus spp. assemblies.</title>
        <authorList>
            <person name="Gulvik C.A."/>
        </authorList>
    </citation>
    <scope>NUCLEOTIDE SEQUENCE [LARGE SCALE GENOMIC DNA]</scope>
    <source>
        <strain evidence="6 7">CCUG 41755</strain>
    </source>
</reference>
<evidence type="ECO:0000313" key="7">
    <source>
        <dbReference type="Proteomes" id="UP000287101"/>
    </source>
</evidence>
<proteinExistence type="predicted"/>
<gene>
    <name evidence="6" type="ORF">CBF31_04880</name>
</gene>
<keyword evidence="1" id="KW-0805">Transcription regulation</keyword>
<evidence type="ECO:0000256" key="1">
    <source>
        <dbReference type="ARBA" id="ARBA00023015"/>
    </source>
</evidence>
<dbReference type="Pfam" id="PF01418">
    <property type="entry name" value="HTH_6"/>
    <property type="match status" value="1"/>
</dbReference>
<dbReference type="PROSITE" id="PS51464">
    <property type="entry name" value="SIS"/>
    <property type="match status" value="1"/>
</dbReference>
<feature type="domain" description="HTH rpiR-type" evidence="4">
    <location>
        <begin position="3"/>
        <end position="76"/>
    </location>
</feature>
<comment type="caution">
    <text evidence="6">The sequence shown here is derived from an EMBL/GenBank/DDBJ whole genome shotgun (WGS) entry which is preliminary data.</text>
</comment>
<dbReference type="GO" id="GO:0097367">
    <property type="term" value="F:carbohydrate derivative binding"/>
    <property type="evidence" value="ECO:0007669"/>
    <property type="project" value="InterPro"/>
</dbReference>
<dbReference type="InterPro" id="IPR001347">
    <property type="entry name" value="SIS_dom"/>
</dbReference>
<dbReference type="InterPro" id="IPR035472">
    <property type="entry name" value="RpiR-like_SIS"/>
</dbReference>
<dbReference type="SUPFAM" id="SSF46689">
    <property type="entry name" value="Homeodomain-like"/>
    <property type="match status" value="1"/>
</dbReference>
<evidence type="ECO:0000313" key="6">
    <source>
        <dbReference type="EMBL" id="RSU03054.1"/>
    </source>
</evidence>
<dbReference type="Pfam" id="PF01380">
    <property type="entry name" value="SIS"/>
    <property type="match status" value="1"/>
</dbReference>
<keyword evidence="3" id="KW-0804">Transcription</keyword>
<keyword evidence="7" id="KW-1185">Reference proteome</keyword>
<dbReference type="Gene3D" id="3.40.50.10490">
    <property type="entry name" value="Glucose-6-phosphate isomerase like protein, domain 1"/>
    <property type="match status" value="1"/>
</dbReference>
<dbReference type="RefSeq" id="WP_126831266.1">
    <property type="nucleotide sequence ID" value="NZ_CBCRYB010000004.1"/>
</dbReference>
<dbReference type="InterPro" id="IPR000281">
    <property type="entry name" value="HTH_RpiR"/>
</dbReference>
<dbReference type="AlphaFoldDB" id="A0A430A7K6"/>
<dbReference type="CDD" id="cd05013">
    <property type="entry name" value="SIS_RpiR"/>
    <property type="match status" value="1"/>
</dbReference>
<evidence type="ECO:0000259" key="4">
    <source>
        <dbReference type="PROSITE" id="PS51071"/>
    </source>
</evidence>
<dbReference type="PANTHER" id="PTHR30514">
    <property type="entry name" value="GLUCOKINASE"/>
    <property type="match status" value="1"/>
</dbReference>
<evidence type="ECO:0000256" key="3">
    <source>
        <dbReference type="ARBA" id="ARBA00023163"/>
    </source>
</evidence>
<evidence type="ECO:0000259" key="5">
    <source>
        <dbReference type="PROSITE" id="PS51464"/>
    </source>
</evidence>
<dbReference type="GO" id="GO:1901135">
    <property type="term" value="P:carbohydrate derivative metabolic process"/>
    <property type="evidence" value="ECO:0007669"/>
    <property type="project" value="InterPro"/>
</dbReference>
<dbReference type="InterPro" id="IPR036388">
    <property type="entry name" value="WH-like_DNA-bd_sf"/>
</dbReference>
<organism evidence="6 7">
    <name type="scientific">Vagococcus fessus</name>
    <dbReference type="NCBI Taxonomy" id="120370"/>
    <lineage>
        <taxon>Bacteria</taxon>
        <taxon>Bacillati</taxon>
        <taxon>Bacillota</taxon>
        <taxon>Bacilli</taxon>
        <taxon>Lactobacillales</taxon>
        <taxon>Enterococcaceae</taxon>
        <taxon>Vagococcus</taxon>
    </lineage>
</organism>
<dbReference type="InterPro" id="IPR009057">
    <property type="entry name" value="Homeodomain-like_sf"/>
</dbReference>
<dbReference type="InterPro" id="IPR046348">
    <property type="entry name" value="SIS_dom_sf"/>
</dbReference>
<dbReference type="GO" id="GO:0003677">
    <property type="term" value="F:DNA binding"/>
    <property type="evidence" value="ECO:0007669"/>
    <property type="project" value="UniProtKB-KW"/>
</dbReference>
<evidence type="ECO:0000256" key="2">
    <source>
        <dbReference type="ARBA" id="ARBA00023125"/>
    </source>
</evidence>
<accession>A0A430A7K6</accession>
<dbReference type="EMBL" id="NGJY01000002">
    <property type="protein sequence ID" value="RSU03054.1"/>
    <property type="molecule type" value="Genomic_DNA"/>
</dbReference>
<feature type="domain" description="SIS" evidence="5">
    <location>
        <begin position="109"/>
        <end position="249"/>
    </location>
</feature>
<dbReference type="GO" id="GO:0003700">
    <property type="term" value="F:DNA-binding transcription factor activity"/>
    <property type="evidence" value="ECO:0007669"/>
    <property type="project" value="InterPro"/>
</dbReference>
<protein>
    <submittedName>
        <fullName evidence="6">Transcriptional regulator</fullName>
    </submittedName>
</protein>
<dbReference type="PANTHER" id="PTHR30514:SF21">
    <property type="entry name" value="RPIR-FAMILY TRANSCRIPTIONAL REGULATOR"/>
    <property type="match status" value="1"/>
</dbReference>
<dbReference type="InterPro" id="IPR047640">
    <property type="entry name" value="RpiR-like"/>
</dbReference>
<name>A0A430A7K6_9ENTE</name>
<dbReference type="OrthoDB" id="3684496at2"/>
<sequence length="262" mass="29580">MNNNLFLLIESYRKTYTNVEQVVADYFLSKQKSLTISDLSNEINVSQASITRFCKKIGLNNYKELTFLYNLSLENDGGEQSVSSSVTATYHALATRSDDRYDEETVARVCELLADTKFIYFWGMGFNSYAGLDFQFKCARLGKFVSVISDEHSTRMSANFCETDELIMVSSLRGNSESLRLSVATAAERGAKIVLITGNPDSELRNYATETLIAASLHKNESLGNISPQIPILIQLDLIFEKYISLQASQKWIETEDILREY</sequence>
<dbReference type="Proteomes" id="UP000287101">
    <property type="component" value="Unassembled WGS sequence"/>
</dbReference>
<dbReference type="SUPFAM" id="SSF53697">
    <property type="entry name" value="SIS domain"/>
    <property type="match status" value="1"/>
</dbReference>
<dbReference type="Gene3D" id="1.10.10.10">
    <property type="entry name" value="Winged helix-like DNA-binding domain superfamily/Winged helix DNA-binding domain"/>
    <property type="match status" value="1"/>
</dbReference>